<dbReference type="SUPFAM" id="SSF52047">
    <property type="entry name" value="RNI-like"/>
    <property type="match status" value="1"/>
</dbReference>
<name>A0A0K6G4C6_9AGAM</name>
<organism evidence="1 2">
    <name type="scientific">Rhizoctonia solani</name>
    <dbReference type="NCBI Taxonomy" id="456999"/>
    <lineage>
        <taxon>Eukaryota</taxon>
        <taxon>Fungi</taxon>
        <taxon>Dikarya</taxon>
        <taxon>Basidiomycota</taxon>
        <taxon>Agaricomycotina</taxon>
        <taxon>Agaricomycetes</taxon>
        <taxon>Cantharellales</taxon>
        <taxon>Ceratobasidiaceae</taxon>
        <taxon>Rhizoctonia</taxon>
    </lineage>
</organism>
<evidence type="ECO:0000313" key="1">
    <source>
        <dbReference type="EMBL" id="CUA73350.1"/>
    </source>
</evidence>
<gene>
    <name evidence="1" type="ORF">RSOLAG22IIIB_10733</name>
</gene>
<reference evidence="1 2" key="1">
    <citation type="submission" date="2015-07" db="EMBL/GenBank/DDBJ databases">
        <authorList>
            <person name="Noorani M."/>
        </authorList>
    </citation>
    <scope>NUCLEOTIDE SEQUENCE [LARGE SCALE GENOMIC DNA]</scope>
    <source>
        <strain evidence="1">BBA 69670</strain>
    </source>
</reference>
<accession>A0A0K6G4C6</accession>
<proteinExistence type="predicted"/>
<evidence type="ECO:0000313" key="2">
    <source>
        <dbReference type="Proteomes" id="UP000044841"/>
    </source>
</evidence>
<keyword evidence="2" id="KW-1185">Reference proteome</keyword>
<dbReference type="AlphaFoldDB" id="A0A0K6G4C6"/>
<sequence length="575" mass="65586">MSETDNYELNDSSAIVQNWVDAGNTLADALTTYFESCEAMAALQSQNNPDTQQLALHVDSSFEAFHPDLSRNLGWSQAILAQQRNKTLSRFYKLPNEVVRLIFMDVVYAPAPDDSECPPMAKALEIMCSRLTNLLAVCSSWRNLGLSLSELWSFIPMGSDSKAHPSPYTTLYFLERARAESLRNRPLHLVVSPLLGDSVHAPLLKDQRLPTFTSVNIEGSEHQIEELLRAFFQHQPHGVLSDLSICKAREPHDKREHNRPPPPSHSTIFGLEHNRFTDCIGSLSTFRVRGINIKWHDVTFSNKLVQLHLQSVCLGYCSDMYKFLRVLQSAPELQHLKIISVLVFPEQVVLADPLAKVYSFPKLRTLLLEDLDFHALSVFVHSIERGSHHLTLFLTPKYRMAYRPNRNAIELAMPVVYQLLEKSRADTLLLQGYREQTMWLSAVELRRTLQSLHSLTTLRIADWIFDAGDLLALERTEHESPDADSSRFPRLRHLDLISYGIVESELGLLLRVVASHPLESLDIDDINGDVTLPWPDSTIHLQPTLERFRKMFPPLQIVRSSSEIADFNQNVWQLW</sequence>
<protein>
    <submittedName>
        <fullName evidence="1">NACHT and WD repeat domain-containing protein 2</fullName>
    </submittedName>
</protein>
<dbReference type="EMBL" id="CYGV01001373">
    <property type="protein sequence ID" value="CUA73350.1"/>
    <property type="molecule type" value="Genomic_DNA"/>
</dbReference>
<dbReference type="Proteomes" id="UP000044841">
    <property type="component" value="Unassembled WGS sequence"/>
</dbReference>